<feature type="transmembrane region" description="Helical" evidence="7">
    <location>
        <begin position="20"/>
        <end position="37"/>
    </location>
</feature>
<keyword evidence="10" id="KW-1185">Reference proteome</keyword>
<evidence type="ECO:0000256" key="2">
    <source>
        <dbReference type="ARBA" id="ARBA00022723"/>
    </source>
</evidence>
<dbReference type="Proteomes" id="UP000326354">
    <property type="component" value="Chromosome"/>
</dbReference>
<feature type="transmembrane region" description="Helical" evidence="7">
    <location>
        <begin position="109"/>
        <end position="133"/>
    </location>
</feature>
<evidence type="ECO:0000256" key="7">
    <source>
        <dbReference type="SAM" id="Phobius"/>
    </source>
</evidence>
<accession>A0A5S9F7L0</accession>
<evidence type="ECO:0000313" key="9">
    <source>
        <dbReference type="EMBL" id="BBM87754.1"/>
    </source>
</evidence>
<proteinExistence type="inferred from homology"/>
<keyword evidence="4 6" id="KW-0862">Zinc</keyword>
<dbReference type="OrthoDB" id="9810445at2"/>
<feature type="transmembrane region" description="Helical" evidence="7">
    <location>
        <begin position="344"/>
        <end position="366"/>
    </location>
</feature>
<dbReference type="GO" id="GO:0004222">
    <property type="term" value="F:metalloendopeptidase activity"/>
    <property type="evidence" value="ECO:0007669"/>
    <property type="project" value="InterPro"/>
</dbReference>
<feature type="transmembrane region" description="Helical" evidence="7">
    <location>
        <begin position="306"/>
        <end position="324"/>
    </location>
</feature>
<dbReference type="AlphaFoldDB" id="A0A5S9F7L0"/>
<dbReference type="GO" id="GO:0006508">
    <property type="term" value="P:proteolysis"/>
    <property type="evidence" value="ECO:0007669"/>
    <property type="project" value="UniProtKB-KW"/>
</dbReference>
<organism evidence="9 10">
    <name type="scientific">Uabimicrobium amorphum</name>
    <dbReference type="NCBI Taxonomy" id="2596890"/>
    <lineage>
        <taxon>Bacteria</taxon>
        <taxon>Pseudomonadati</taxon>
        <taxon>Planctomycetota</taxon>
        <taxon>Candidatus Uabimicrobiia</taxon>
        <taxon>Candidatus Uabimicrobiales</taxon>
        <taxon>Candidatus Uabimicrobiaceae</taxon>
        <taxon>Candidatus Uabimicrobium</taxon>
    </lineage>
</organism>
<dbReference type="EMBL" id="AP019860">
    <property type="protein sequence ID" value="BBM87754.1"/>
    <property type="molecule type" value="Genomic_DNA"/>
</dbReference>
<evidence type="ECO:0000256" key="6">
    <source>
        <dbReference type="RuleBase" id="RU003983"/>
    </source>
</evidence>
<feature type="transmembrane region" description="Helical" evidence="7">
    <location>
        <begin position="178"/>
        <end position="200"/>
    </location>
</feature>
<feature type="transmembrane region" description="Helical" evidence="7">
    <location>
        <begin position="75"/>
        <end position="97"/>
    </location>
</feature>
<evidence type="ECO:0000256" key="4">
    <source>
        <dbReference type="ARBA" id="ARBA00022833"/>
    </source>
</evidence>
<keyword evidence="7" id="KW-0472">Membrane</keyword>
<dbReference type="KEGG" id="uam:UABAM_06169"/>
<comment type="cofactor">
    <cofactor evidence="6">
        <name>Zn(2+)</name>
        <dbReference type="ChEBI" id="CHEBI:29105"/>
    </cofactor>
    <text evidence="6">Binds 1 zinc ion per subunit.</text>
</comment>
<sequence length="432" mass="50057">MEFLDTVQKVWEIVLQYKWLTFLVAFGAVSFLIYRIVDFLQYMHVNKFTKPDDITMNEDVFKKKRQRKGSRSMKLLWKGTSSWGAQLVFIASIPFLVYWFNQKGISDGYVYMILIGLSFVLNLTLSKLFPLWTPARPYACRAFQHEKAIQPGNMAFHFWGVVSWSVPAYFFWEYFQVNGWIGSVFFIIISQLIQVVIFIYSIKKSAIPYLEYPGLSDNFKKNMQKYLKEHGMKDSEVGVLRMNMGPNAFATSLAGYKQIVITEELIQGYKDPTNPDFTLKLSEDTIEAITSHEVGHIRHHHVEKGIAMGILISSAVTIAVYHLFSADPSNYVLFKEGTSQQLLLYWGQCIFNTMLVYPITFITLLVSRRKETQADTYLLNTNGCKNGKDFFHQIRHIAPVNNLGLWHSCNGTHPAAHEREQRMLEWEKEHCK</sequence>
<evidence type="ECO:0000256" key="1">
    <source>
        <dbReference type="ARBA" id="ARBA00022670"/>
    </source>
</evidence>
<dbReference type="RefSeq" id="WP_151971756.1">
    <property type="nucleotide sequence ID" value="NZ_AP019860.1"/>
</dbReference>
<dbReference type="GO" id="GO:0046872">
    <property type="term" value="F:metal ion binding"/>
    <property type="evidence" value="ECO:0007669"/>
    <property type="project" value="UniProtKB-KW"/>
</dbReference>
<comment type="similarity">
    <text evidence="6">Belongs to the peptidase M48 family.</text>
</comment>
<reference evidence="9 10" key="1">
    <citation type="submission" date="2019-08" db="EMBL/GenBank/DDBJ databases">
        <title>Complete genome sequence of Candidatus Uab amorphum.</title>
        <authorList>
            <person name="Shiratori T."/>
            <person name="Suzuki S."/>
            <person name="Kakizawa Y."/>
            <person name="Ishida K."/>
        </authorList>
    </citation>
    <scope>NUCLEOTIDE SEQUENCE [LARGE SCALE GENOMIC DNA]</scope>
    <source>
        <strain evidence="9 10">SRT547</strain>
    </source>
</reference>
<dbReference type="PANTHER" id="PTHR10120">
    <property type="entry name" value="CAAX PRENYL PROTEASE 1"/>
    <property type="match status" value="1"/>
</dbReference>
<keyword evidence="7" id="KW-0812">Transmembrane</keyword>
<evidence type="ECO:0000256" key="3">
    <source>
        <dbReference type="ARBA" id="ARBA00022801"/>
    </source>
</evidence>
<dbReference type="InterPro" id="IPR001915">
    <property type="entry name" value="Peptidase_M48"/>
</dbReference>
<dbReference type="Pfam" id="PF01435">
    <property type="entry name" value="Peptidase_M48"/>
    <property type="match status" value="1"/>
</dbReference>
<keyword evidence="3 6" id="KW-0378">Hydrolase</keyword>
<protein>
    <submittedName>
        <fullName evidence="9">Peptidase M48</fullName>
    </submittedName>
</protein>
<name>A0A5S9F7L0_UABAM</name>
<feature type="domain" description="Peptidase M48" evidence="8">
    <location>
        <begin position="221"/>
        <end position="426"/>
    </location>
</feature>
<gene>
    <name evidence="9" type="ORF">UABAM_06169</name>
</gene>
<evidence type="ECO:0000313" key="10">
    <source>
        <dbReference type="Proteomes" id="UP000326354"/>
    </source>
</evidence>
<keyword evidence="2" id="KW-0479">Metal-binding</keyword>
<keyword evidence="7" id="KW-1133">Transmembrane helix</keyword>
<evidence type="ECO:0000256" key="5">
    <source>
        <dbReference type="ARBA" id="ARBA00023049"/>
    </source>
</evidence>
<keyword evidence="5 6" id="KW-0482">Metalloprotease</keyword>
<feature type="transmembrane region" description="Helical" evidence="7">
    <location>
        <begin position="154"/>
        <end position="172"/>
    </location>
</feature>
<keyword evidence="1 6" id="KW-0645">Protease</keyword>
<dbReference type="Gene3D" id="3.30.2010.10">
    <property type="entry name" value="Metalloproteases ('zincins'), catalytic domain"/>
    <property type="match status" value="1"/>
</dbReference>
<evidence type="ECO:0000259" key="8">
    <source>
        <dbReference type="Pfam" id="PF01435"/>
    </source>
</evidence>